<evidence type="ECO:0000256" key="5">
    <source>
        <dbReference type="ARBA" id="ARBA00023242"/>
    </source>
</evidence>
<evidence type="ECO:0000256" key="1">
    <source>
        <dbReference type="ARBA" id="ARBA00004123"/>
    </source>
</evidence>
<evidence type="ECO:0000256" key="4">
    <source>
        <dbReference type="ARBA" id="ARBA00023027"/>
    </source>
</evidence>
<dbReference type="InterPro" id="IPR052056">
    <property type="entry name" value="Mono-ARTD/PARP"/>
</dbReference>
<reference evidence="10" key="2">
    <citation type="submission" date="2025-09" db="UniProtKB">
        <authorList>
            <consortium name="Ensembl"/>
        </authorList>
    </citation>
    <scope>IDENTIFICATION</scope>
</reference>
<dbReference type="InterPro" id="IPR002589">
    <property type="entry name" value="Macro_dom"/>
</dbReference>
<dbReference type="InterPro" id="IPR043472">
    <property type="entry name" value="Macro_dom-like"/>
</dbReference>
<reference evidence="10" key="1">
    <citation type="submission" date="2025-08" db="UniProtKB">
        <authorList>
            <consortium name="Ensembl"/>
        </authorList>
    </citation>
    <scope>IDENTIFICATION</scope>
</reference>
<dbReference type="AlphaFoldDB" id="A0A9J7XJC0"/>
<dbReference type="PROSITE" id="PS51059">
    <property type="entry name" value="PARP_CATALYTIC"/>
    <property type="match status" value="1"/>
</dbReference>
<keyword evidence="3 7" id="KW-0808">Transferase</keyword>
<protein>
    <recommendedName>
        <fullName evidence="7">Poly [ADP-ribose] polymerase</fullName>
        <shortName evidence="7">PARP</shortName>
        <ecNumber evidence="7">2.4.2.-</ecNumber>
    </recommendedName>
</protein>
<dbReference type="Proteomes" id="UP001108240">
    <property type="component" value="Unplaced"/>
</dbReference>
<accession>A0A9J7XJC0</accession>
<dbReference type="Ensembl" id="ENSCCRT00000118382.1">
    <property type="protein sequence ID" value="ENSCCRP00000106933.1"/>
    <property type="gene ID" value="ENSCCRG00000078988.1"/>
</dbReference>
<keyword evidence="11" id="KW-1185">Reference proteome</keyword>
<evidence type="ECO:0000313" key="11">
    <source>
        <dbReference type="Proteomes" id="UP001108240"/>
    </source>
</evidence>
<dbReference type="GO" id="GO:0003714">
    <property type="term" value="F:transcription corepressor activity"/>
    <property type="evidence" value="ECO:0007669"/>
    <property type="project" value="TreeGrafter"/>
</dbReference>
<dbReference type="GO" id="GO:0005737">
    <property type="term" value="C:cytoplasm"/>
    <property type="evidence" value="ECO:0007669"/>
    <property type="project" value="TreeGrafter"/>
</dbReference>
<comment type="subcellular location">
    <subcellularLocation>
        <location evidence="1">Nucleus</location>
    </subcellularLocation>
</comment>
<dbReference type="PANTHER" id="PTHR14453:SF107">
    <property type="entry name" value="POLY [ADP-RIBOSE] POLYMERASE"/>
    <property type="match status" value="1"/>
</dbReference>
<dbReference type="GeneTree" id="ENSGT00940000154311"/>
<evidence type="ECO:0000259" key="9">
    <source>
        <dbReference type="PROSITE" id="PS51154"/>
    </source>
</evidence>
<dbReference type="SUPFAM" id="SSF52949">
    <property type="entry name" value="Macro domain-like"/>
    <property type="match status" value="2"/>
</dbReference>
<evidence type="ECO:0000256" key="2">
    <source>
        <dbReference type="ARBA" id="ARBA00022676"/>
    </source>
</evidence>
<evidence type="ECO:0000256" key="7">
    <source>
        <dbReference type="RuleBase" id="RU362114"/>
    </source>
</evidence>
<keyword evidence="5" id="KW-0539">Nucleus</keyword>
<organism evidence="10 11">
    <name type="scientific">Cyprinus carpio carpio</name>
    <dbReference type="NCBI Taxonomy" id="630221"/>
    <lineage>
        <taxon>Eukaryota</taxon>
        <taxon>Metazoa</taxon>
        <taxon>Chordata</taxon>
        <taxon>Craniata</taxon>
        <taxon>Vertebrata</taxon>
        <taxon>Euteleostomi</taxon>
        <taxon>Actinopterygii</taxon>
        <taxon>Neopterygii</taxon>
        <taxon>Teleostei</taxon>
        <taxon>Ostariophysi</taxon>
        <taxon>Cypriniformes</taxon>
        <taxon>Cyprinidae</taxon>
        <taxon>Cyprininae</taxon>
        <taxon>Cyprinus</taxon>
    </lineage>
</organism>
<dbReference type="SUPFAM" id="SSF56399">
    <property type="entry name" value="ADP-ribosylation"/>
    <property type="match status" value="1"/>
</dbReference>
<evidence type="ECO:0000256" key="3">
    <source>
        <dbReference type="ARBA" id="ARBA00022679"/>
    </source>
</evidence>
<dbReference type="Gene3D" id="3.40.220.10">
    <property type="entry name" value="Leucine Aminopeptidase, subunit E, domain 1"/>
    <property type="match status" value="2"/>
</dbReference>
<evidence type="ECO:0000259" key="8">
    <source>
        <dbReference type="PROSITE" id="PS51059"/>
    </source>
</evidence>
<dbReference type="EC" id="2.4.2.-" evidence="7"/>
<dbReference type="Pfam" id="PF01661">
    <property type="entry name" value="Macro"/>
    <property type="match status" value="1"/>
</dbReference>
<feature type="domain" description="Macro" evidence="9">
    <location>
        <begin position="252"/>
        <end position="438"/>
    </location>
</feature>
<dbReference type="Pfam" id="PF00644">
    <property type="entry name" value="PARP"/>
    <property type="match status" value="1"/>
</dbReference>
<dbReference type="PROSITE" id="PS51154">
    <property type="entry name" value="MACRO"/>
    <property type="match status" value="1"/>
</dbReference>
<dbReference type="CDD" id="cd01439">
    <property type="entry name" value="TCCD_inducible_PARP_like"/>
    <property type="match status" value="1"/>
</dbReference>
<keyword evidence="2 7" id="KW-0328">Glycosyltransferase</keyword>
<keyword evidence="4 7" id="KW-0520">NAD</keyword>
<dbReference type="GO" id="GO:0010629">
    <property type="term" value="P:negative regulation of gene expression"/>
    <property type="evidence" value="ECO:0007669"/>
    <property type="project" value="TreeGrafter"/>
</dbReference>
<evidence type="ECO:0000256" key="6">
    <source>
        <dbReference type="ARBA" id="ARBA00024347"/>
    </source>
</evidence>
<name>A0A9J7XJC0_CYPCA</name>
<dbReference type="OMA" id="ANYNLER"/>
<evidence type="ECO:0000313" key="10">
    <source>
        <dbReference type="Ensembl" id="ENSCCRP00000106933.1"/>
    </source>
</evidence>
<sequence>MTFLESSGSIQHFQNRFQQSLRSPVMLETSGSDLLLLSLSDGALEEAATALQRDVCLETVHLENTQKSSVTKLKEDLNEAINQANRGSVKVELKYQDESTTVLKVQLVGYTTEVNKLKNIVLEYKRNHQNHHASLPLPRPEMAEHFTEILAMAGVKKSSVEIKPTCSPFPCIHLTGPRCEVESLKDSLKSFLQTLATKRCEVKGPGVQHFFQGEGTRTLQLVKNSYMVVILPINDVPKYTSSISLQPFVSASSQDSMDIDKEINIKVVVGSLEQQQADVFVAPMIQTNMTSTLIGSSLLNKAGQQLQNNFNSAKRNHTLKPGEVLEVDGTQALGCSKVFFIECVPKENKHKSEKALCSGLGRVFELCEQNSWGSVALPVIGPGKVLSIPVKDAVNILTQEICEFLPVSTGLLHTICITIMANYAHSEEMFRTVCGNLSTKIVDNTGEAQVARGQIFTTPPGGFPCKTIMHVCGLRDPGVIETLAKEIVVQSEQGCYRSVAIPAICAGQGGLDPNVVAKSILEGVKDGVQGANLQHLKCIRIVLLKINVFLAFKATAKQIFSGNTQFTAPAPLVSTSVITRGRSASTRSSRSRSLTSPVTLDLSSLVTSLPDTESRAAFLVIGHTDNEVSDACRELQQAYKDQCSTHTFYPHVIRCLTREEMEQLLSILNSKYLQMEQSSDRWIVKGLKDGVNKLVRLIQDALCRQVRAQEQSILFNEVTWCILGSRGIWQKVPIDMNYKLEKKDVEDGIVDAQGVKWTVNLRKMEAKACHSGEVTALKRLENLSDFSLPIYWDSMSQGDSLQVIDLDQSSTEYQTLKADFKKTVTKTVLKIQRIQNMNLRRLYEGRKKELESKNGSVGAAEKILYHGTSAESCSSIMQSNFNRRFAGQNATCYGHGTYFAVNASYSAQNKYAVPAADGTQLMFVARVLTGYHTQGQADMKTPPVRVAPDLYDSVV</sequence>
<dbReference type="GO" id="GO:0005634">
    <property type="term" value="C:nucleus"/>
    <property type="evidence" value="ECO:0007669"/>
    <property type="project" value="UniProtKB-SubCell"/>
</dbReference>
<dbReference type="InterPro" id="IPR012317">
    <property type="entry name" value="Poly(ADP-ribose)pol_cat_dom"/>
</dbReference>
<proteinExistence type="inferred from homology"/>
<comment type="similarity">
    <text evidence="6">Belongs to the ARTD/PARP family.</text>
</comment>
<dbReference type="Gene3D" id="3.90.228.10">
    <property type="match status" value="1"/>
</dbReference>
<dbReference type="PANTHER" id="PTHR14453">
    <property type="entry name" value="PARP/ZINC FINGER CCCH TYPE DOMAIN CONTAINING PROTEIN"/>
    <property type="match status" value="1"/>
</dbReference>
<feature type="domain" description="PARP catalytic" evidence="8">
    <location>
        <begin position="788"/>
        <end position="955"/>
    </location>
</feature>
<dbReference type="GO" id="GO:0003950">
    <property type="term" value="F:NAD+ poly-ADP-ribosyltransferase activity"/>
    <property type="evidence" value="ECO:0007669"/>
    <property type="project" value="UniProtKB-UniRule"/>
</dbReference>